<feature type="transmembrane region" description="Helical" evidence="1">
    <location>
        <begin position="45"/>
        <end position="64"/>
    </location>
</feature>
<keyword evidence="1" id="KW-1133">Transmembrane helix</keyword>
<accession>A0A2H9T2Z2</accession>
<evidence type="ECO:0000256" key="1">
    <source>
        <dbReference type="SAM" id="Phobius"/>
    </source>
</evidence>
<organism evidence="2">
    <name type="scientific">invertebrate metagenome</name>
    <dbReference type="NCBI Taxonomy" id="1711999"/>
    <lineage>
        <taxon>unclassified sequences</taxon>
        <taxon>metagenomes</taxon>
        <taxon>organismal metagenomes</taxon>
    </lineage>
</organism>
<comment type="caution">
    <text evidence="2">The sequence shown here is derived from an EMBL/GenBank/DDBJ whole genome shotgun (WGS) entry which is preliminary data.</text>
</comment>
<protein>
    <submittedName>
        <fullName evidence="2">Uncharacterized protein</fullName>
    </submittedName>
</protein>
<dbReference type="EMBL" id="NSIT01000484">
    <property type="protein sequence ID" value="PJE77598.1"/>
    <property type="molecule type" value="Genomic_DNA"/>
</dbReference>
<feature type="transmembrane region" description="Helical" evidence="1">
    <location>
        <begin position="76"/>
        <end position="98"/>
    </location>
</feature>
<proteinExistence type="predicted"/>
<keyword evidence="1" id="KW-0812">Transmembrane</keyword>
<keyword evidence="1" id="KW-0472">Membrane</keyword>
<reference evidence="2" key="1">
    <citation type="journal article" date="2017" name="Appl. Environ. Microbiol.">
        <title>Molecular characterization of an Endozoicomonas-like organism causing infection in king scallop Pecten maximus L.</title>
        <authorList>
            <person name="Cano I."/>
            <person name="van Aerle R."/>
            <person name="Ross S."/>
            <person name="Verner-Jeffreys D.W."/>
            <person name="Paley R.K."/>
            <person name="Rimmer G."/>
            <person name="Ryder D."/>
            <person name="Hooper P."/>
            <person name="Stone D."/>
            <person name="Feist S.W."/>
        </authorList>
    </citation>
    <scope>NUCLEOTIDE SEQUENCE</scope>
</reference>
<name>A0A2H9T2Z2_9ZZZZ</name>
<gene>
    <name evidence="2" type="ORF">CI610_03475</name>
</gene>
<evidence type="ECO:0000313" key="2">
    <source>
        <dbReference type="EMBL" id="PJE77598.1"/>
    </source>
</evidence>
<dbReference type="AlphaFoldDB" id="A0A2H9T2Z2"/>
<sequence length="113" mass="13070">MGFGPSYTHVDRQVGTQNGRYMIVYVICIKNIFKKKHYLKYKSKYEIHGLLFFVNVQIFAYTSLFTTCHSESLGPISVIHAWVGTTMYNVIVSINIHYRLEMRCVPAMSILVV</sequence>